<evidence type="ECO:0000313" key="2">
    <source>
        <dbReference type="Proteomes" id="UP000003635"/>
    </source>
</evidence>
<proteinExistence type="predicted"/>
<dbReference type="InterPro" id="IPR029044">
    <property type="entry name" value="Nucleotide-diphossugar_trans"/>
</dbReference>
<protein>
    <recommendedName>
        <fullName evidence="3">Glycosyl transferase family 2</fullName>
    </recommendedName>
</protein>
<reference evidence="1 2" key="1">
    <citation type="journal article" date="2010" name="J. Bacteriol.">
        <title>Genome sequences of Oceanicola granulosus HTCC2516(T) and Oceanicola batsensis HTCC2597(TDelta).</title>
        <authorList>
            <person name="Thrash J.C."/>
            <person name="Cho J.C."/>
            <person name="Vergin K.L."/>
            <person name="Giovannoni S.J."/>
        </authorList>
    </citation>
    <scope>NUCLEOTIDE SEQUENCE [LARGE SCALE GENOMIC DNA]</scope>
    <source>
        <strain evidence="2">ATCC BAA-861 / DSM 15982 / KCTC 12143 / HTCC2516</strain>
    </source>
</reference>
<dbReference type="SUPFAM" id="SSF53448">
    <property type="entry name" value="Nucleotide-diphospho-sugar transferases"/>
    <property type="match status" value="1"/>
</dbReference>
<evidence type="ECO:0008006" key="3">
    <source>
        <dbReference type="Google" id="ProtNLM"/>
    </source>
</evidence>
<accession>Q2CI30</accession>
<name>Q2CI30_OCEGH</name>
<dbReference type="Pfam" id="PF13704">
    <property type="entry name" value="Glyco_tranf_2_4"/>
    <property type="match status" value="1"/>
</dbReference>
<dbReference type="Proteomes" id="UP000003635">
    <property type="component" value="Unassembled WGS sequence"/>
</dbReference>
<comment type="caution">
    <text evidence="1">The sequence shown here is derived from an EMBL/GenBank/DDBJ whole genome shotgun (WGS) entry which is preliminary data.</text>
</comment>
<organism evidence="1 2">
    <name type="scientific">Oceanicola granulosus (strain ATCC BAA-861 / DSM 15982 / KCTC 12143 / HTCC2516)</name>
    <dbReference type="NCBI Taxonomy" id="314256"/>
    <lineage>
        <taxon>Bacteria</taxon>
        <taxon>Pseudomonadati</taxon>
        <taxon>Pseudomonadota</taxon>
        <taxon>Alphaproteobacteria</taxon>
        <taxon>Rhodobacterales</taxon>
        <taxon>Roseobacteraceae</taxon>
        <taxon>Oceanicola</taxon>
    </lineage>
</organism>
<dbReference type="EMBL" id="AAOT01000004">
    <property type="protein sequence ID" value="EAR52428.1"/>
    <property type="molecule type" value="Genomic_DNA"/>
</dbReference>
<dbReference type="STRING" id="314256.OG2516_08122"/>
<dbReference type="HOGENOM" id="CLU_071579_0_0_5"/>
<evidence type="ECO:0000313" key="1">
    <source>
        <dbReference type="EMBL" id="EAR52428.1"/>
    </source>
</evidence>
<keyword evidence="2" id="KW-1185">Reference proteome</keyword>
<sequence>MASWEIVATVNEPASLVAAFVAHHLAEGAARITLFCDKPAPELKAMMAGQAQVDVREYGWFERRLHPAARRPHTYRQVRNANRLLAQAQADWVLHCDADEFVGNGALLGEMLELMGPEIDAVRLPVRERIYRPGDGGTHIFEGIFRKPAQDADKVAALYGDVADYMNRGMAGYATWKSMVRRGSGLRLHIHSAQDEAGKEIARARVKSLPRVGLHHFDGLTPASWATKLQRKRVMAPAAAAKTKTRRRHQGRLRQIEFAKDKPLAEAVALHDRLLRADAAQLAEMRAAGVLIEQELDPRAAVARLWPDFGAGAFTPAAFDRDFAGR</sequence>
<dbReference type="eggNOG" id="ENOG502Z8VQ">
    <property type="taxonomic scope" value="Bacteria"/>
</dbReference>
<gene>
    <name evidence="1" type="ORF">OG2516_08122</name>
</gene>
<dbReference type="AlphaFoldDB" id="Q2CI30"/>
<dbReference type="RefSeq" id="WP_007255149.1">
    <property type="nucleotide sequence ID" value="NZ_CH724107.1"/>
</dbReference>